<reference evidence="3" key="2">
    <citation type="submission" date="2018-08" db="UniProtKB">
        <authorList>
            <consortium name="EnsemblPlants"/>
        </authorList>
    </citation>
    <scope>IDENTIFICATION</scope>
    <source>
        <strain evidence="3">Yugu1</strain>
    </source>
</reference>
<keyword evidence="1" id="KW-0175">Coiled coil</keyword>
<feature type="coiled-coil region" evidence="1">
    <location>
        <begin position="170"/>
        <end position="204"/>
    </location>
</feature>
<feature type="region of interest" description="Disordered" evidence="2">
    <location>
        <begin position="59"/>
        <end position="87"/>
    </location>
</feature>
<evidence type="ECO:0000313" key="3">
    <source>
        <dbReference type="EnsemblPlants" id="KQK88873"/>
    </source>
</evidence>
<keyword evidence="4" id="KW-1185">Reference proteome</keyword>
<dbReference type="InParanoid" id="K4ALT4"/>
<name>K4ALT4_SETIT</name>
<dbReference type="EMBL" id="AGNK02005579">
    <property type="status" value="NOT_ANNOTATED_CDS"/>
    <property type="molecule type" value="Genomic_DNA"/>
</dbReference>
<dbReference type="EnsemblPlants" id="KQK88873">
    <property type="protein sequence ID" value="KQK88873"/>
    <property type="gene ID" value="SETIT_039868mg"/>
</dbReference>
<protein>
    <submittedName>
        <fullName evidence="3">Uncharacterized protein</fullName>
    </submittedName>
</protein>
<dbReference type="Gramene" id="KQK88873">
    <property type="protein sequence ID" value="KQK88873"/>
    <property type="gene ID" value="SETIT_039868mg"/>
</dbReference>
<evidence type="ECO:0000313" key="4">
    <source>
        <dbReference type="Proteomes" id="UP000004995"/>
    </source>
</evidence>
<proteinExistence type="predicted"/>
<evidence type="ECO:0000256" key="1">
    <source>
        <dbReference type="SAM" id="Coils"/>
    </source>
</evidence>
<dbReference type="Proteomes" id="UP000004995">
    <property type="component" value="Unassembled WGS sequence"/>
</dbReference>
<organism evidence="3 4">
    <name type="scientific">Setaria italica</name>
    <name type="common">Foxtail millet</name>
    <name type="synonym">Panicum italicum</name>
    <dbReference type="NCBI Taxonomy" id="4555"/>
    <lineage>
        <taxon>Eukaryota</taxon>
        <taxon>Viridiplantae</taxon>
        <taxon>Streptophyta</taxon>
        <taxon>Embryophyta</taxon>
        <taxon>Tracheophyta</taxon>
        <taxon>Spermatophyta</taxon>
        <taxon>Magnoliopsida</taxon>
        <taxon>Liliopsida</taxon>
        <taxon>Poales</taxon>
        <taxon>Poaceae</taxon>
        <taxon>PACMAD clade</taxon>
        <taxon>Panicoideae</taxon>
        <taxon>Panicodae</taxon>
        <taxon>Paniceae</taxon>
        <taxon>Cenchrinae</taxon>
        <taxon>Setaria</taxon>
    </lineage>
</organism>
<dbReference type="AlphaFoldDB" id="K4ALT4"/>
<reference evidence="4" key="1">
    <citation type="journal article" date="2012" name="Nat. Biotechnol.">
        <title>Reference genome sequence of the model plant Setaria.</title>
        <authorList>
            <person name="Bennetzen J.L."/>
            <person name="Schmutz J."/>
            <person name="Wang H."/>
            <person name="Percifield R."/>
            <person name="Hawkins J."/>
            <person name="Pontaroli A.C."/>
            <person name="Estep M."/>
            <person name="Feng L."/>
            <person name="Vaughn J.N."/>
            <person name="Grimwood J."/>
            <person name="Jenkins J."/>
            <person name="Barry K."/>
            <person name="Lindquist E."/>
            <person name="Hellsten U."/>
            <person name="Deshpande S."/>
            <person name="Wang X."/>
            <person name="Wu X."/>
            <person name="Mitros T."/>
            <person name="Triplett J."/>
            <person name="Yang X."/>
            <person name="Ye C.Y."/>
            <person name="Mauro-Herrera M."/>
            <person name="Wang L."/>
            <person name="Li P."/>
            <person name="Sharma M."/>
            <person name="Sharma R."/>
            <person name="Ronald P.C."/>
            <person name="Panaud O."/>
            <person name="Kellogg E.A."/>
            <person name="Brutnell T.P."/>
            <person name="Doust A.N."/>
            <person name="Tuskan G.A."/>
            <person name="Rokhsar D."/>
            <person name="Devos K.M."/>
        </authorList>
    </citation>
    <scope>NUCLEOTIDE SEQUENCE [LARGE SCALE GENOMIC DNA]</scope>
    <source>
        <strain evidence="4">cv. Yugu1</strain>
    </source>
</reference>
<sequence length="262" mass="29115">MGPSIEQILVASILPSNFDIDHIDWSNITQEQLVCKQLNACVTNFLHSTSHEDICKARIRKPKKSRHSSSAGTGRPVGPTGQTSSSRATSLTCDLGICKDSSQASSLPESTPSNDEVDLCLMAKKKKKKKAKKEKNQKIELLKFNHASLVCKYDSLAKDYTCATKSLPYVASLEKANEVLVAQLEKLTSEHMALQATHKELECSHEKLVESYAILDIAHEVVITLVKYIQPLTHMLMLTKVPFAMQRKCRARRVGVLDRQPA</sequence>
<dbReference type="HOGENOM" id="CLU_1063202_0_0_1"/>
<evidence type="ECO:0000256" key="2">
    <source>
        <dbReference type="SAM" id="MobiDB-lite"/>
    </source>
</evidence>
<accession>K4ALT4</accession>